<feature type="domain" description="Calcineurin-like phosphoesterase" evidence="3">
    <location>
        <begin position="26"/>
        <end position="243"/>
    </location>
</feature>
<gene>
    <name evidence="4" type="ORF">EHV08_09575</name>
</gene>
<evidence type="ECO:0000256" key="2">
    <source>
        <dbReference type="SAM" id="SignalP"/>
    </source>
</evidence>
<protein>
    <submittedName>
        <fullName evidence="4">Bifunctional metallophosphatase/5'-nucleotidase</fullName>
    </submittedName>
</protein>
<sequence>MKKTIIAALLCIVCATAAKAQDKQLVVLHTNDTHSTIYPLNPTLADTLLAGRGGFLRRIKMIEEEREKTPKLLLIDSGDFSQGSPYYNIYKGEVEVTLMNMMKYDVATVGNHEFDFGLENMARIFKMAKFPIVCANYDFTGTVVEGLVKPYTIIKRDGVKIGIFGLAPALKGLVFDHNCEGVRYLDPAKEANKWADYLKNVKKCDIVICVSHLGWSKGGDDDNHVFSNARNVDLVLGGHSHTYFKKLEYVTDLDGKSVPIDQNGKHAIYVGKLTLNLDKK</sequence>
<dbReference type="PANTHER" id="PTHR11575">
    <property type="entry name" value="5'-NUCLEOTIDASE-RELATED"/>
    <property type="match status" value="1"/>
</dbReference>
<dbReference type="Proteomes" id="UP000278983">
    <property type="component" value="Unassembled WGS sequence"/>
</dbReference>
<dbReference type="PROSITE" id="PS00786">
    <property type="entry name" value="5_NUCLEOTIDASE_2"/>
    <property type="match status" value="1"/>
</dbReference>
<dbReference type="CDD" id="cd00845">
    <property type="entry name" value="MPP_UshA_N_like"/>
    <property type="match status" value="1"/>
</dbReference>
<evidence type="ECO:0000259" key="3">
    <source>
        <dbReference type="Pfam" id="PF00149"/>
    </source>
</evidence>
<dbReference type="Gene3D" id="3.60.21.10">
    <property type="match status" value="1"/>
</dbReference>
<keyword evidence="5" id="KW-1185">Reference proteome</keyword>
<reference evidence="4 5" key="1">
    <citation type="submission" date="2018-12" db="EMBL/GenBank/DDBJ databases">
        <title>Genome sequencing of Prevotella sp. KCOM 3155 (= JS262).</title>
        <authorList>
            <person name="Kook J.-K."/>
            <person name="Park S.-N."/>
            <person name="Lim Y.K."/>
        </authorList>
    </citation>
    <scope>NUCLEOTIDE SEQUENCE [LARGE SCALE GENOMIC DNA]</scope>
    <source>
        <strain evidence="4 5">KCOM 3155</strain>
    </source>
</reference>
<comment type="caution">
    <text evidence="4">The sequence shown here is derived from an EMBL/GenBank/DDBJ whole genome shotgun (WGS) entry which is preliminary data.</text>
</comment>
<dbReference type="EMBL" id="RYYU01000001">
    <property type="protein sequence ID" value="RUL60395.1"/>
    <property type="molecule type" value="Genomic_DNA"/>
</dbReference>
<keyword evidence="2" id="KW-0732">Signal</keyword>
<dbReference type="SUPFAM" id="SSF56300">
    <property type="entry name" value="Metallo-dependent phosphatases"/>
    <property type="match status" value="1"/>
</dbReference>
<evidence type="ECO:0000256" key="1">
    <source>
        <dbReference type="ARBA" id="ARBA00006654"/>
    </source>
</evidence>
<dbReference type="RefSeq" id="WP_126679478.1">
    <property type="nucleotide sequence ID" value="NZ_RYYU01000001.1"/>
</dbReference>
<accession>A0A3S0PC68</accession>
<dbReference type="GO" id="GO:0046872">
    <property type="term" value="F:metal ion binding"/>
    <property type="evidence" value="ECO:0007669"/>
    <property type="project" value="InterPro"/>
</dbReference>
<dbReference type="GO" id="GO:0009166">
    <property type="term" value="P:nucleotide catabolic process"/>
    <property type="evidence" value="ECO:0007669"/>
    <property type="project" value="InterPro"/>
</dbReference>
<dbReference type="InterPro" id="IPR004843">
    <property type="entry name" value="Calcineurin-like_PHP"/>
</dbReference>
<dbReference type="AlphaFoldDB" id="A0A3S0PC68"/>
<dbReference type="PROSITE" id="PS00785">
    <property type="entry name" value="5_NUCLEOTIDASE_1"/>
    <property type="match status" value="1"/>
</dbReference>
<dbReference type="PRINTS" id="PR01607">
    <property type="entry name" value="APYRASEFAMLY"/>
</dbReference>
<dbReference type="InterPro" id="IPR029052">
    <property type="entry name" value="Metallo-depent_PP-like"/>
</dbReference>
<dbReference type="Pfam" id="PF00149">
    <property type="entry name" value="Metallophos"/>
    <property type="match status" value="1"/>
</dbReference>
<dbReference type="GO" id="GO:0016788">
    <property type="term" value="F:hydrolase activity, acting on ester bonds"/>
    <property type="evidence" value="ECO:0007669"/>
    <property type="project" value="InterPro"/>
</dbReference>
<dbReference type="OrthoDB" id="9775118at2"/>
<organism evidence="4 5">
    <name type="scientific">Prevotella koreensis</name>
    <dbReference type="NCBI Taxonomy" id="2490854"/>
    <lineage>
        <taxon>Bacteria</taxon>
        <taxon>Pseudomonadati</taxon>
        <taxon>Bacteroidota</taxon>
        <taxon>Bacteroidia</taxon>
        <taxon>Bacteroidales</taxon>
        <taxon>Prevotellaceae</taxon>
        <taxon>Prevotella</taxon>
    </lineage>
</organism>
<feature type="chain" id="PRO_5018577125" evidence="2">
    <location>
        <begin position="21"/>
        <end position="280"/>
    </location>
</feature>
<proteinExistence type="inferred from homology"/>
<feature type="signal peptide" evidence="2">
    <location>
        <begin position="1"/>
        <end position="20"/>
    </location>
</feature>
<dbReference type="GO" id="GO:0000166">
    <property type="term" value="F:nucleotide binding"/>
    <property type="evidence" value="ECO:0007669"/>
    <property type="project" value="InterPro"/>
</dbReference>
<evidence type="ECO:0000313" key="4">
    <source>
        <dbReference type="EMBL" id="RUL60395.1"/>
    </source>
</evidence>
<comment type="similarity">
    <text evidence="1">Belongs to the 5'-nucleotidase family.</text>
</comment>
<dbReference type="InterPro" id="IPR006179">
    <property type="entry name" value="5_nucleotidase/apyrase"/>
</dbReference>
<dbReference type="InterPro" id="IPR006146">
    <property type="entry name" value="5'-Nucleotdase_CS"/>
</dbReference>
<evidence type="ECO:0000313" key="5">
    <source>
        <dbReference type="Proteomes" id="UP000278983"/>
    </source>
</evidence>
<dbReference type="PANTHER" id="PTHR11575:SF24">
    <property type="entry name" value="5'-NUCLEOTIDASE"/>
    <property type="match status" value="1"/>
</dbReference>
<name>A0A3S0PC68_9BACT</name>